<keyword evidence="2" id="KW-0326">Glycosidase</keyword>
<proteinExistence type="inferred from homology"/>
<sequence length="787" mass="89549">MKHIIYSLTSCTLDKDHTVLATGSGGMLSIRFYSSEIVKVSYLFEGISIDPTLACSSAYMTEPSQSLVFHENLFLEEEPTLFRITCEETTVEIEKSHALVSIYHKGVLQHGGRLGNADTVVPSYQVRCFTKGGETGSFSRFNFPLSGDDEFYGLGDKSGFPNRRGRRFAMFNRDSLGYDASNSDPLYKSIPFFLKVNTKEQVLCGLLFDQTLVRNIDLGMESPYYFSVESDGGPYSFVTFLGQGYQRVLFNYYCMTGFPSLPPLFSFGFFGSSMNYAEPDDAQQRILDYFATIEKHHIPCEGMYVSSGYLKSPQGKRYAFLWNRKKFPDYRQFLTSLSKRGYNLCMNIKPGILTTHPWYGQLEEKGYFIQDSNGQAYREFFWGGEASFIDFNNPEAKEWWKSQLKEQYLDHGCTGIWNDNNELELEDMELDAYKSKAVYAVRMAEASFEVFKEKHPDKRPWVYSRSGSCGIQRFARTWSGDNVSDWKTLKYNQYMGIGFGLSGLPYFGHDLGGFFGSFPEEELLVRSCQSAVFQGRFVIHSWREDGNPTEPWSYATALDPIRSLIEEHYRFMPYIYSCAFEAALEGKPLERSLHLEFPQDEAIKGNEVNSMFGPSILKVLVTDKGKETATIYLPKGVAWFNAESGKRTEGGVELTIPYPCDGKVRWFAQEGSAIATSPFLKHLDKGLFDVVEFLIFPMTKKGITRTTTYREDDGQTSLDLGAFNEWDCTVGDSSLVMTKKKSGISGTGRIFRFVVPEGYTIENKNFAPERVMTSESVTIHFFRTIER</sequence>
<dbReference type="InterPro" id="IPR013780">
    <property type="entry name" value="Glyco_hydro_b"/>
</dbReference>
<dbReference type="Gene3D" id="3.20.20.80">
    <property type="entry name" value="Glycosidases"/>
    <property type="match status" value="1"/>
</dbReference>
<dbReference type="OrthoDB" id="176168at2"/>
<dbReference type="RefSeq" id="WP_014270204.1">
    <property type="nucleotide sequence ID" value="NC_016633.1"/>
</dbReference>
<dbReference type="Pfam" id="PF13802">
    <property type="entry name" value="Gal_mutarotas_2"/>
    <property type="match status" value="1"/>
</dbReference>
<name>G8QVR4_SPHPG</name>
<evidence type="ECO:0000256" key="2">
    <source>
        <dbReference type="RuleBase" id="RU361185"/>
    </source>
</evidence>
<dbReference type="InterPro" id="IPR048395">
    <property type="entry name" value="Glyco_hydro_31_C"/>
</dbReference>
<dbReference type="CDD" id="cd14752">
    <property type="entry name" value="GH31_N"/>
    <property type="match status" value="1"/>
</dbReference>
<evidence type="ECO:0000256" key="1">
    <source>
        <dbReference type="ARBA" id="ARBA00007806"/>
    </source>
</evidence>
<evidence type="ECO:0000259" key="5">
    <source>
        <dbReference type="Pfam" id="PF21365"/>
    </source>
</evidence>
<keyword evidence="2 6" id="KW-0378">Hydrolase</keyword>
<dbReference type="GO" id="GO:0030246">
    <property type="term" value="F:carbohydrate binding"/>
    <property type="evidence" value="ECO:0007669"/>
    <property type="project" value="InterPro"/>
</dbReference>
<organism evidence="6 7">
    <name type="scientific">Sphaerochaeta pleomorpha (strain ATCC BAA-1885 / DSM 22778 / Grapes)</name>
    <dbReference type="NCBI Taxonomy" id="158190"/>
    <lineage>
        <taxon>Bacteria</taxon>
        <taxon>Pseudomonadati</taxon>
        <taxon>Spirochaetota</taxon>
        <taxon>Spirochaetia</taxon>
        <taxon>Spirochaetales</taxon>
        <taxon>Sphaerochaetaceae</taxon>
        <taxon>Sphaerochaeta</taxon>
    </lineage>
</organism>
<evidence type="ECO:0000313" key="7">
    <source>
        <dbReference type="Proteomes" id="UP000005632"/>
    </source>
</evidence>
<dbReference type="CDD" id="cd06599">
    <property type="entry name" value="GH31_glycosidase_Aec37"/>
    <property type="match status" value="1"/>
</dbReference>
<reference evidence="6 7" key="1">
    <citation type="submission" date="2011-11" db="EMBL/GenBank/DDBJ databases">
        <title>Complete sequence of Spirochaeta sp. grapes.</title>
        <authorList>
            <consortium name="US DOE Joint Genome Institute"/>
            <person name="Lucas S."/>
            <person name="Han J."/>
            <person name="Lapidus A."/>
            <person name="Cheng J.-F."/>
            <person name="Goodwin L."/>
            <person name="Pitluck S."/>
            <person name="Peters L."/>
            <person name="Ovchinnikova G."/>
            <person name="Munk A.C."/>
            <person name="Detter J.C."/>
            <person name="Han C."/>
            <person name="Tapia R."/>
            <person name="Land M."/>
            <person name="Hauser L."/>
            <person name="Kyrpides N."/>
            <person name="Ivanova N."/>
            <person name="Pagani I."/>
            <person name="Ritalahtilisa K."/>
            <person name="Loeffler F."/>
            <person name="Woyke T."/>
        </authorList>
    </citation>
    <scope>NUCLEOTIDE SEQUENCE [LARGE SCALE GENOMIC DNA]</scope>
    <source>
        <strain evidence="7">ATCC BAA-1885 / DSM 22778 / Grapes</strain>
    </source>
</reference>
<evidence type="ECO:0000313" key="6">
    <source>
        <dbReference type="EMBL" id="AEV29356.1"/>
    </source>
</evidence>
<dbReference type="GO" id="GO:0004553">
    <property type="term" value="F:hydrolase activity, hydrolyzing O-glycosyl compounds"/>
    <property type="evidence" value="ECO:0007669"/>
    <property type="project" value="InterPro"/>
</dbReference>
<dbReference type="AlphaFoldDB" id="G8QVR4"/>
<dbReference type="Pfam" id="PF21365">
    <property type="entry name" value="Glyco_hydro_31_3rd"/>
    <property type="match status" value="1"/>
</dbReference>
<dbReference type="InterPro" id="IPR000322">
    <property type="entry name" value="Glyco_hydro_31_TIM"/>
</dbReference>
<dbReference type="PANTHER" id="PTHR22762">
    <property type="entry name" value="ALPHA-GLUCOSIDASE"/>
    <property type="match status" value="1"/>
</dbReference>
<feature type="domain" description="Glycosyl hydrolase family 31 C-terminal" evidence="5">
    <location>
        <begin position="586"/>
        <end position="674"/>
    </location>
</feature>
<evidence type="ECO:0000259" key="3">
    <source>
        <dbReference type="Pfam" id="PF01055"/>
    </source>
</evidence>
<feature type="domain" description="Glycoside hydrolase family 31 TIM barrel" evidence="3">
    <location>
        <begin position="259"/>
        <end position="577"/>
    </location>
</feature>
<protein>
    <submittedName>
        <fullName evidence="6">Family 31 glycosyl hydrolase, alpha-glucosidase</fullName>
    </submittedName>
</protein>
<dbReference type="GO" id="GO:0005975">
    <property type="term" value="P:carbohydrate metabolic process"/>
    <property type="evidence" value="ECO:0007669"/>
    <property type="project" value="InterPro"/>
</dbReference>
<accession>G8QVR4</accession>
<dbReference type="HOGENOM" id="CLU_000631_7_2_12"/>
<dbReference type="EMBL" id="CP003155">
    <property type="protein sequence ID" value="AEV29356.1"/>
    <property type="molecule type" value="Genomic_DNA"/>
</dbReference>
<dbReference type="KEGG" id="sgp:SpiGrapes_1546"/>
<dbReference type="SUPFAM" id="SSF51445">
    <property type="entry name" value="(Trans)glycosidases"/>
    <property type="match status" value="1"/>
</dbReference>
<dbReference type="SUPFAM" id="SSF74650">
    <property type="entry name" value="Galactose mutarotase-like"/>
    <property type="match status" value="1"/>
</dbReference>
<keyword evidence="7" id="KW-1185">Reference proteome</keyword>
<dbReference type="eggNOG" id="COG1501">
    <property type="taxonomic scope" value="Bacteria"/>
</dbReference>
<dbReference type="Gene3D" id="2.60.40.1180">
    <property type="entry name" value="Golgi alpha-mannosidase II"/>
    <property type="match status" value="1"/>
</dbReference>
<evidence type="ECO:0000259" key="4">
    <source>
        <dbReference type="Pfam" id="PF13802"/>
    </source>
</evidence>
<gene>
    <name evidence="6" type="ordered locus">SpiGrapes_1546</name>
</gene>
<dbReference type="InterPro" id="IPR011013">
    <property type="entry name" value="Gal_mutarotase_sf_dom"/>
</dbReference>
<dbReference type="Proteomes" id="UP000005632">
    <property type="component" value="Chromosome"/>
</dbReference>
<dbReference type="STRING" id="158190.SpiGrapes_1546"/>
<feature type="domain" description="Glycoside hydrolase family 31 N-terminal" evidence="4">
    <location>
        <begin position="28"/>
        <end position="211"/>
    </location>
</feature>
<dbReference type="InterPro" id="IPR017853">
    <property type="entry name" value="GH"/>
</dbReference>
<dbReference type="PANTHER" id="PTHR22762:SF165">
    <property type="entry name" value="PUTATIVE (AFU_ORTHOLOGUE AFUA_1G06560)-RELATED"/>
    <property type="match status" value="1"/>
</dbReference>
<comment type="similarity">
    <text evidence="1 2">Belongs to the glycosyl hydrolase 31 family.</text>
</comment>
<dbReference type="SUPFAM" id="SSF51011">
    <property type="entry name" value="Glycosyl hydrolase domain"/>
    <property type="match status" value="1"/>
</dbReference>
<dbReference type="Pfam" id="PF01055">
    <property type="entry name" value="Glyco_hydro_31_2nd"/>
    <property type="match status" value="1"/>
</dbReference>
<dbReference type="InterPro" id="IPR025887">
    <property type="entry name" value="Glyco_hydro_31_N_dom"/>
</dbReference>
<dbReference type="Gene3D" id="2.60.40.1760">
    <property type="entry name" value="glycosyl hydrolase (family 31)"/>
    <property type="match status" value="1"/>
</dbReference>